<organism evidence="3 4">
    <name type="scientific">Muntiacus reevesi</name>
    <name type="common">Reeves' muntjac</name>
    <name type="synonym">Cervus reevesi</name>
    <dbReference type="NCBI Taxonomy" id="9886"/>
    <lineage>
        <taxon>Eukaryota</taxon>
        <taxon>Metazoa</taxon>
        <taxon>Chordata</taxon>
        <taxon>Craniata</taxon>
        <taxon>Vertebrata</taxon>
        <taxon>Euteleostomi</taxon>
        <taxon>Mammalia</taxon>
        <taxon>Eutheria</taxon>
        <taxon>Laurasiatheria</taxon>
        <taxon>Artiodactyla</taxon>
        <taxon>Ruminantia</taxon>
        <taxon>Pecora</taxon>
        <taxon>Cervidae</taxon>
        <taxon>Muntiacinae</taxon>
        <taxon>Muntiacus</taxon>
    </lineage>
</organism>
<keyword evidence="4" id="KW-1185">Reference proteome</keyword>
<evidence type="ECO:0000313" key="4">
    <source>
        <dbReference type="Proteomes" id="UP000326062"/>
    </source>
</evidence>
<feature type="non-terminal residue" evidence="3">
    <location>
        <position position="1"/>
    </location>
</feature>
<evidence type="ECO:0000313" key="3">
    <source>
        <dbReference type="EMBL" id="KAB0384614.1"/>
    </source>
</evidence>
<dbReference type="Proteomes" id="UP000326062">
    <property type="component" value="Chromosome 2"/>
</dbReference>
<sequence>GNQRELARQKNMKKQSDSVKGKRRDDGLSAASRRKRQTRRRRNPSGFVASCPTLSPFARVPGVSPTMPAGLSCGLTVRLRRHTLRPESARVPSVLPAPQVASLPLLPNVFYSCGAHPKVLKVALLKKKKRQVLMSMQRNGILIMHCWKRTVTKSLKG</sequence>
<dbReference type="Pfam" id="PF04419">
    <property type="entry name" value="SERF-like_N"/>
    <property type="match status" value="1"/>
</dbReference>
<feature type="domain" description="Small EDRK-rich factor-like N-terminal" evidence="2">
    <location>
        <begin position="1"/>
        <end position="35"/>
    </location>
</feature>
<comment type="caution">
    <text evidence="3">The sequence shown here is derived from an EMBL/GenBank/DDBJ whole genome shotgun (WGS) entry which is preliminary data.</text>
</comment>
<dbReference type="InterPro" id="IPR007513">
    <property type="entry name" value="SERF-like_N"/>
</dbReference>
<name>A0A5J5MWG9_MUNRE</name>
<accession>A0A5J5MWG9</accession>
<feature type="compositionally biased region" description="Basic residues" evidence="1">
    <location>
        <begin position="32"/>
        <end position="43"/>
    </location>
</feature>
<feature type="region of interest" description="Disordered" evidence="1">
    <location>
        <begin position="1"/>
        <end position="48"/>
    </location>
</feature>
<feature type="compositionally biased region" description="Basic and acidic residues" evidence="1">
    <location>
        <begin position="1"/>
        <end position="27"/>
    </location>
</feature>
<proteinExistence type="predicted"/>
<evidence type="ECO:0000256" key="1">
    <source>
        <dbReference type="SAM" id="MobiDB-lite"/>
    </source>
</evidence>
<dbReference type="EMBL" id="VCEB01000002">
    <property type="protein sequence ID" value="KAB0384614.1"/>
    <property type="molecule type" value="Genomic_DNA"/>
</dbReference>
<protein>
    <recommendedName>
        <fullName evidence="2">Small EDRK-rich factor-like N-terminal domain-containing protein</fullName>
    </recommendedName>
</protein>
<gene>
    <name evidence="3" type="ORF">FD755_006531</name>
</gene>
<reference evidence="3 4" key="1">
    <citation type="submission" date="2019-06" db="EMBL/GenBank/DDBJ databases">
        <title>Discovery of a novel chromosome fission-fusion reversal in muntjac.</title>
        <authorList>
            <person name="Mudd A.B."/>
            <person name="Bredeson J.V."/>
            <person name="Baum R."/>
            <person name="Hockemeyer D."/>
            <person name="Rokhsar D.S."/>
        </authorList>
    </citation>
    <scope>NUCLEOTIDE SEQUENCE [LARGE SCALE GENOMIC DNA]</scope>
    <source>
        <strain evidence="3">UCam_UCB_Mr</strain>
        <tissue evidence="3">Fibroblast cell line</tissue>
    </source>
</reference>
<dbReference type="AlphaFoldDB" id="A0A5J5MWG9"/>
<evidence type="ECO:0000259" key="2">
    <source>
        <dbReference type="Pfam" id="PF04419"/>
    </source>
</evidence>